<proteinExistence type="inferred from homology"/>
<dbReference type="SUPFAM" id="SSF51905">
    <property type="entry name" value="FAD/NAD(P)-binding domain"/>
    <property type="match status" value="1"/>
</dbReference>
<evidence type="ECO:0000259" key="6">
    <source>
        <dbReference type="Pfam" id="PF01266"/>
    </source>
</evidence>
<evidence type="ECO:0000313" key="8">
    <source>
        <dbReference type="Proteomes" id="UP000078397"/>
    </source>
</evidence>
<dbReference type="GO" id="GO:0050660">
    <property type="term" value="F:flavin adenine dinucleotide binding"/>
    <property type="evidence" value="ECO:0007669"/>
    <property type="project" value="InterPro"/>
</dbReference>
<keyword evidence="3" id="KW-0285">Flavoprotein</keyword>
<dbReference type="InterPro" id="IPR006076">
    <property type="entry name" value="FAD-dep_OxRdtase"/>
</dbReference>
<evidence type="ECO:0000256" key="3">
    <source>
        <dbReference type="ARBA" id="ARBA00022630"/>
    </source>
</evidence>
<evidence type="ECO:0000256" key="1">
    <source>
        <dbReference type="ARBA" id="ARBA00001974"/>
    </source>
</evidence>
<dbReference type="OrthoDB" id="2219495at2759"/>
<evidence type="ECO:0000256" key="4">
    <source>
        <dbReference type="ARBA" id="ARBA00022827"/>
    </source>
</evidence>
<protein>
    <submittedName>
        <fullName evidence="7">FAD dependent oxidoreductase</fullName>
    </submittedName>
</protein>
<feature type="domain" description="FAD dependent oxidoreductase" evidence="6">
    <location>
        <begin position="16"/>
        <end position="440"/>
    </location>
</feature>
<evidence type="ECO:0000256" key="2">
    <source>
        <dbReference type="ARBA" id="ARBA00010989"/>
    </source>
</evidence>
<dbReference type="RefSeq" id="XP_018136653.1">
    <property type="nucleotide sequence ID" value="XM_018292663.1"/>
</dbReference>
<keyword evidence="8" id="KW-1185">Reference proteome</keyword>
<dbReference type="Gene3D" id="3.50.50.60">
    <property type="entry name" value="FAD/NAD(P)-binding domain"/>
    <property type="match status" value="1"/>
</dbReference>
<organism evidence="7 8">
    <name type="scientific">Pochonia chlamydosporia 170</name>
    <dbReference type="NCBI Taxonomy" id="1380566"/>
    <lineage>
        <taxon>Eukaryota</taxon>
        <taxon>Fungi</taxon>
        <taxon>Dikarya</taxon>
        <taxon>Ascomycota</taxon>
        <taxon>Pezizomycotina</taxon>
        <taxon>Sordariomycetes</taxon>
        <taxon>Hypocreomycetidae</taxon>
        <taxon>Hypocreales</taxon>
        <taxon>Clavicipitaceae</taxon>
        <taxon>Pochonia</taxon>
    </lineage>
</organism>
<sequence length="483" mass="53981">MPDAMKEPNMGQNQKRVAVIGAGIFGLSLAIALRKKGHIVTVFERNRYDKNKYEPEDDERVQAASVDLNKIFRASYGNKLHYQRLAMESRAAWLSLNEGLEDALFVGCGMLRVQPSDELGALERETLANMERDGFRDTQFVKSNVDDRKRATSQGWSDKLLDFDIPNSTEHRAFDAVLDSLGGLTRCSAACYQYYKMAVSAGVEFIFGSEEGAFQSFIEENSVVDASKKRVVGLKTKDGKSHKAHVVAVAAGSFSTQLLPELSYHLESAAGSLVTYKIDRNNKTLWDKYSPENFPVITWRSAPRACDGKDTGTIYVFPRTEDGIIKIGYRGVKFTNFQTAPNGVPFTQDGQWSIPLPYEDCKAVPPQAEEAIRTFVSIFLPEFDEAEFYTTKLCWYTDSLDNSFVIDYVPHYADQSVFVCTGGSGHGAKFMPVLGEHAADIFDNTDHAESHMRTHWRWREDIPRINGLEEGPDGPRNIGGGPK</sequence>
<dbReference type="InterPro" id="IPR036188">
    <property type="entry name" value="FAD/NAD-bd_sf"/>
</dbReference>
<dbReference type="AlphaFoldDB" id="A0A179EZ93"/>
<dbReference type="Gene3D" id="3.30.9.10">
    <property type="entry name" value="D-Amino Acid Oxidase, subunit A, domain 2"/>
    <property type="match status" value="1"/>
</dbReference>
<comment type="similarity">
    <text evidence="2">Belongs to the MSOX/MTOX family.</text>
</comment>
<dbReference type="GeneID" id="28856657"/>
<evidence type="ECO:0000313" key="7">
    <source>
        <dbReference type="EMBL" id="OAQ58506.1"/>
    </source>
</evidence>
<dbReference type="STRING" id="1380566.A0A179EZ93"/>
<dbReference type="Pfam" id="PF01266">
    <property type="entry name" value="DAO"/>
    <property type="match status" value="1"/>
</dbReference>
<name>A0A179EZ93_METCM</name>
<dbReference type="GO" id="GO:0008115">
    <property type="term" value="F:sarcosine oxidase activity"/>
    <property type="evidence" value="ECO:0007669"/>
    <property type="project" value="TreeGrafter"/>
</dbReference>
<dbReference type="Proteomes" id="UP000078397">
    <property type="component" value="Unassembled WGS sequence"/>
</dbReference>
<comment type="caution">
    <text evidence="7">The sequence shown here is derived from an EMBL/GenBank/DDBJ whole genome shotgun (WGS) entry which is preliminary data.</text>
</comment>
<reference evidence="7 8" key="1">
    <citation type="journal article" date="2016" name="PLoS Pathog.">
        <title>Biosynthesis of antibiotic leucinostatins in bio-control fungus Purpureocillium lilacinum and their inhibition on phytophthora revealed by genome mining.</title>
        <authorList>
            <person name="Wang G."/>
            <person name="Liu Z."/>
            <person name="Lin R."/>
            <person name="Li E."/>
            <person name="Mao Z."/>
            <person name="Ling J."/>
            <person name="Yang Y."/>
            <person name="Yin W.B."/>
            <person name="Xie B."/>
        </authorList>
    </citation>
    <scope>NUCLEOTIDE SEQUENCE [LARGE SCALE GENOMIC DNA]</scope>
    <source>
        <strain evidence="7">170</strain>
    </source>
</reference>
<dbReference type="EMBL" id="LSBJ02000017">
    <property type="protein sequence ID" value="OAQ58506.1"/>
    <property type="molecule type" value="Genomic_DNA"/>
</dbReference>
<keyword evidence="4" id="KW-0274">FAD</keyword>
<dbReference type="PANTHER" id="PTHR10961:SF15">
    <property type="entry name" value="FAD DEPENDENT OXIDOREDUCTASE DOMAIN-CONTAINING PROTEIN"/>
    <property type="match status" value="1"/>
</dbReference>
<gene>
    <name evidence="7" type="ORF">VFPPC_14895</name>
</gene>
<dbReference type="PANTHER" id="PTHR10961">
    <property type="entry name" value="PEROXISOMAL SARCOSINE OXIDASE"/>
    <property type="match status" value="1"/>
</dbReference>
<comment type="cofactor">
    <cofactor evidence="1">
        <name>FAD</name>
        <dbReference type="ChEBI" id="CHEBI:57692"/>
    </cofactor>
</comment>
<accession>A0A179EZ93</accession>
<dbReference type="InterPro" id="IPR045170">
    <property type="entry name" value="MTOX"/>
</dbReference>
<dbReference type="KEGG" id="pchm:VFPPC_14895"/>
<evidence type="ECO:0000256" key="5">
    <source>
        <dbReference type="ARBA" id="ARBA00023002"/>
    </source>
</evidence>
<keyword evidence="5" id="KW-0560">Oxidoreductase</keyword>